<evidence type="ECO:0000313" key="2">
    <source>
        <dbReference type="EMBL" id="WAC11209.1"/>
    </source>
</evidence>
<dbReference type="EMBL" id="CP112998">
    <property type="protein sequence ID" value="WAC11209.1"/>
    <property type="molecule type" value="Genomic_DNA"/>
</dbReference>
<dbReference type="RefSeq" id="WP_244824192.1">
    <property type="nucleotide sequence ID" value="NZ_CP112998.1"/>
</dbReference>
<proteinExistence type="predicted"/>
<feature type="transmembrane region" description="Helical" evidence="1">
    <location>
        <begin position="255"/>
        <end position="274"/>
    </location>
</feature>
<sequence>MIKLPSVQSLTESFVQTTTRYKWVVAVALIKMAVLLRYTETPNAIESERNFLLRLGYVSFLALPLFLAVLLSAKRRQWKNSWTAGIMVGITGLLVWYYFSLPDDPGQTDYYRFMLFMAGAHLIVSFAPFIGFDEPNGFWQFNKTLFLQFLNASLYSLTLFIGLLIAIQAIKYLFKVELSAQIEMDLAVVIFTFFHTVFFLSKIPDNLGDLERQTKYPNGLKIFTQYVLLPLEVVYVIILYAYTGKIIFQWKLPEGGVAYLVLAFSIAGIFALLLLYPLRKNQEERWIQIFSRRYYLALLPLIVLLFIGITRRIGDYGVTENRYIIAVLAIWLAGITFYFLSGKRDDIRWIPISLSILCFLLPIGPWNIFAVSKTSQLNQFHTILAEHKILNAKNQITGKATMKSEDYERLTSIVSFFRYREETGLEPHFAGFSANDRKEYEYYRKMDAALEKHIRISNPGSANNYAHFSSQLSRSAGQDIAILGFNKMVFFDSADDEQIKNKEWRFLSQNKRIAVYRNNIKVTELPAEKKVSELIDEFSNNSMSVPQEKLVFGYQDAHNHIKVIIRSISKNDTTYSAQGILLYK</sequence>
<accession>A0A9E8N7C0</accession>
<evidence type="ECO:0000256" key="1">
    <source>
        <dbReference type="SAM" id="Phobius"/>
    </source>
</evidence>
<reference evidence="2" key="1">
    <citation type="submission" date="2022-11" db="EMBL/GenBank/DDBJ databases">
        <title>Dyadobacter pollutisoli sp. nov., isolated from plastic dumped soil.</title>
        <authorList>
            <person name="Kim J.M."/>
            <person name="Kim K.R."/>
            <person name="Lee J.K."/>
            <person name="Hao L."/>
            <person name="Jeon C.O."/>
        </authorList>
    </citation>
    <scope>NUCLEOTIDE SEQUENCE</scope>
    <source>
        <strain evidence="2">U1</strain>
    </source>
</reference>
<gene>
    <name evidence="2" type="ORF">ON006_26175</name>
</gene>
<name>A0A9E8N7C0_9BACT</name>
<keyword evidence="1" id="KW-0472">Membrane</keyword>
<feature type="transmembrane region" description="Helical" evidence="1">
    <location>
        <begin position="347"/>
        <end position="369"/>
    </location>
</feature>
<feature type="transmembrane region" description="Helical" evidence="1">
    <location>
        <begin position="294"/>
        <end position="311"/>
    </location>
</feature>
<dbReference type="InterPro" id="IPR025291">
    <property type="entry name" value="DUF4153"/>
</dbReference>
<feature type="transmembrane region" description="Helical" evidence="1">
    <location>
        <begin position="223"/>
        <end position="243"/>
    </location>
</feature>
<feature type="transmembrane region" description="Helical" evidence="1">
    <location>
        <begin position="113"/>
        <end position="132"/>
    </location>
</feature>
<feature type="transmembrane region" description="Helical" evidence="1">
    <location>
        <begin position="186"/>
        <end position="203"/>
    </location>
</feature>
<dbReference type="Pfam" id="PF13687">
    <property type="entry name" value="DUF4153"/>
    <property type="match status" value="1"/>
</dbReference>
<dbReference type="AlphaFoldDB" id="A0A9E8N7C0"/>
<feature type="transmembrane region" description="Helical" evidence="1">
    <location>
        <begin position="82"/>
        <end position="101"/>
    </location>
</feature>
<keyword evidence="1" id="KW-1133">Transmembrane helix</keyword>
<keyword evidence="3" id="KW-1185">Reference proteome</keyword>
<dbReference type="KEGG" id="dpf:ON006_26175"/>
<dbReference type="Proteomes" id="UP001164653">
    <property type="component" value="Chromosome"/>
</dbReference>
<feature type="transmembrane region" description="Helical" evidence="1">
    <location>
        <begin position="20"/>
        <end position="39"/>
    </location>
</feature>
<feature type="transmembrane region" description="Helical" evidence="1">
    <location>
        <begin position="323"/>
        <end position="341"/>
    </location>
</feature>
<keyword evidence="1" id="KW-0812">Transmembrane</keyword>
<organism evidence="2 3">
    <name type="scientific">Dyadobacter pollutisoli</name>
    <dbReference type="NCBI Taxonomy" id="2910158"/>
    <lineage>
        <taxon>Bacteria</taxon>
        <taxon>Pseudomonadati</taxon>
        <taxon>Bacteroidota</taxon>
        <taxon>Cytophagia</taxon>
        <taxon>Cytophagales</taxon>
        <taxon>Spirosomataceae</taxon>
        <taxon>Dyadobacter</taxon>
    </lineage>
</organism>
<protein>
    <submittedName>
        <fullName evidence="2">DUF4153 domain-containing protein</fullName>
    </submittedName>
</protein>
<feature type="transmembrane region" description="Helical" evidence="1">
    <location>
        <begin position="51"/>
        <end position="70"/>
    </location>
</feature>
<feature type="transmembrane region" description="Helical" evidence="1">
    <location>
        <begin position="152"/>
        <end position="174"/>
    </location>
</feature>
<evidence type="ECO:0000313" key="3">
    <source>
        <dbReference type="Proteomes" id="UP001164653"/>
    </source>
</evidence>